<organism evidence="1 2">
    <name type="scientific">Crenothrix polyspora</name>
    <dbReference type="NCBI Taxonomy" id="360316"/>
    <lineage>
        <taxon>Bacteria</taxon>
        <taxon>Pseudomonadati</taxon>
        <taxon>Pseudomonadota</taxon>
        <taxon>Gammaproteobacteria</taxon>
        <taxon>Methylococcales</taxon>
        <taxon>Crenotrichaceae</taxon>
        <taxon>Crenothrix</taxon>
    </lineage>
</organism>
<keyword evidence="2" id="KW-1185">Reference proteome</keyword>
<dbReference type="SUPFAM" id="SSF52540">
    <property type="entry name" value="P-loop containing nucleoside triphosphate hydrolases"/>
    <property type="match status" value="1"/>
</dbReference>
<protein>
    <submittedName>
        <fullName evidence="1">Uncharacterized protein</fullName>
    </submittedName>
</protein>
<dbReference type="Proteomes" id="UP000195667">
    <property type="component" value="Unassembled WGS sequence"/>
</dbReference>
<dbReference type="RefSeq" id="WP_087142093.1">
    <property type="nucleotide sequence ID" value="NZ_FUKI01000008.1"/>
</dbReference>
<evidence type="ECO:0000313" key="2">
    <source>
        <dbReference type="Proteomes" id="UP000195667"/>
    </source>
</evidence>
<dbReference type="AlphaFoldDB" id="A0A1R4GZF8"/>
<dbReference type="EMBL" id="FUKI01000008">
    <property type="protein sequence ID" value="SJM89342.1"/>
    <property type="molecule type" value="Genomic_DNA"/>
</dbReference>
<gene>
    <name evidence="1" type="ORF">CRENPOLYSF1_1050005</name>
</gene>
<reference evidence="2" key="1">
    <citation type="submission" date="2017-02" db="EMBL/GenBank/DDBJ databases">
        <authorList>
            <person name="Daims H."/>
        </authorList>
    </citation>
    <scope>NUCLEOTIDE SEQUENCE [LARGE SCALE GENOMIC DNA]</scope>
</reference>
<proteinExistence type="predicted"/>
<dbReference type="Gene3D" id="3.40.50.300">
    <property type="entry name" value="P-loop containing nucleotide triphosphate hydrolases"/>
    <property type="match status" value="1"/>
</dbReference>
<name>A0A1R4GZF8_9GAMM</name>
<dbReference type="InterPro" id="IPR027417">
    <property type="entry name" value="P-loop_NTPase"/>
</dbReference>
<accession>A0A1R4GZF8</accession>
<sequence>MDNVQLGRDLPIQAVKQALANVGLLDDILLLPEGLNTRLSIHGKPLTNEQTLRLTLARAIVGNPSTSNRIKTG</sequence>
<evidence type="ECO:0000313" key="1">
    <source>
        <dbReference type="EMBL" id="SJM89342.1"/>
    </source>
</evidence>